<dbReference type="OrthoDB" id="7479007at2759"/>
<reference evidence="2" key="1">
    <citation type="submission" date="2025-08" db="UniProtKB">
        <authorList>
            <consortium name="RefSeq"/>
        </authorList>
    </citation>
    <scope>IDENTIFICATION</scope>
    <source>
        <tissue evidence="2">Whole body</tissue>
    </source>
</reference>
<proteinExistence type="predicted"/>
<accession>A0A8B8IGV0</accession>
<sequence length="311" mass="35588">MGGINTKNALMFLNEGLTDSQHSEKVELTLGCAHADICNIFEDHSIVIACISWPCKYHYYGNCVTQNLAAGFLYKLAEVEEGRRYLNYTSKITNDIKKVLRKKSSFIEIDIIDSLNATLSLLKPSFAKDLAVTYYSKSIYEGVGARTIKDLMRYRQRMTLDEVFMHLDILNKYSSFELGKEELTLQLPTLLLIFKQMLMEYDNSELNIIITNTLDNIVSRNIVKPQKPETSKCWAIADTATEPVKMKNEVCQMPCKKSNLKKTYKPKLGLGVLPNKHQLSTRSGWEQSLLNYRSRKFNDLTKSMIVVPIEK</sequence>
<dbReference type="GeneID" id="113400857"/>
<evidence type="ECO:0000313" key="1">
    <source>
        <dbReference type="Proteomes" id="UP001652626"/>
    </source>
</evidence>
<organism evidence="1 2">
    <name type="scientific">Vanessa tameamea</name>
    <name type="common">Kamehameha butterfly</name>
    <dbReference type="NCBI Taxonomy" id="334116"/>
    <lineage>
        <taxon>Eukaryota</taxon>
        <taxon>Metazoa</taxon>
        <taxon>Ecdysozoa</taxon>
        <taxon>Arthropoda</taxon>
        <taxon>Hexapoda</taxon>
        <taxon>Insecta</taxon>
        <taxon>Pterygota</taxon>
        <taxon>Neoptera</taxon>
        <taxon>Endopterygota</taxon>
        <taxon>Lepidoptera</taxon>
        <taxon>Glossata</taxon>
        <taxon>Ditrysia</taxon>
        <taxon>Papilionoidea</taxon>
        <taxon>Nymphalidae</taxon>
        <taxon>Nymphalinae</taxon>
        <taxon>Vanessa</taxon>
    </lineage>
</organism>
<dbReference type="OMA" id="NCSSMER"/>
<name>A0A8B8IGV0_VANTA</name>
<dbReference type="Proteomes" id="UP001652626">
    <property type="component" value="Chromosome 11"/>
</dbReference>
<keyword evidence="1" id="KW-1185">Reference proteome</keyword>
<gene>
    <name evidence="2" type="primary">LOC113400857</name>
</gene>
<evidence type="ECO:0000313" key="2">
    <source>
        <dbReference type="RefSeq" id="XP_026496315.2"/>
    </source>
</evidence>
<dbReference type="RefSeq" id="XP_026496315.2">
    <property type="nucleotide sequence ID" value="XM_026640530.2"/>
</dbReference>
<protein>
    <submittedName>
        <fullName evidence="2">Uncharacterized protein LOC113400857</fullName>
    </submittedName>
</protein>